<evidence type="ECO:0000313" key="2">
    <source>
        <dbReference type="EMBL" id="RVT86411.1"/>
    </source>
</evidence>
<gene>
    <name evidence="2" type="ORF">EOD73_10355</name>
</gene>
<dbReference type="RefSeq" id="WP_127682906.1">
    <property type="nucleotide sequence ID" value="NZ_SACM01000002.1"/>
</dbReference>
<dbReference type="EMBL" id="SACM01000002">
    <property type="protein sequence ID" value="RVT86411.1"/>
    <property type="molecule type" value="Genomic_DNA"/>
</dbReference>
<accession>A0A3S2UF59</accession>
<organism evidence="2 3">
    <name type="scientific">Inhella crocodyli</name>
    <dbReference type="NCBI Taxonomy" id="2499851"/>
    <lineage>
        <taxon>Bacteria</taxon>
        <taxon>Pseudomonadati</taxon>
        <taxon>Pseudomonadota</taxon>
        <taxon>Betaproteobacteria</taxon>
        <taxon>Burkholderiales</taxon>
        <taxon>Sphaerotilaceae</taxon>
        <taxon>Inhella</taxon>
    </lineage>
</organism>
<reference evidence="2 3" key="1">
    <citation type="submission" date="2019-01" db="EMBL/GenBank/DDBJ databases">
        <authorList>
            <person name="Chen W.-M."/>
        </authorList>
    </citation>
    <scope>NUCLEOTIDE SEQUENCE [LARGE SCALE GENOMIC DNA]</scope>
    <source>
        <strain evidence="2 3">CCP-18</strain>
    </source>
</reference>
<comment type="caution">
    <text evidence="2">The sequence shown here is derived from an EMBL/GenBank/DDBJ whole genome shotgun (WGS) entry which is preliminary data.</text>
</comment>
<name>A0A3S2UF59_9BURK</name>
<feature type="region of interest" description="Disordered" evidence="1">
    <location>
        <begin position="123"/>
        <end position="146"/>
    </location>
</feature>
<proteinExistence type="predicted"/>
<feature type="compositionally biased region" description="Basic and acidic residues" evidence="1">
    <location>
        <begin position="92"/>
        <end position="110"/>
    </location>
</feature>
<keyword evidence="3" id="KW-1185">Reference proteome</keyword>
<evidence type="ECO:0000256" key="1">
    <source>
        <dbReference type="SAM" id="MobiDB-lite"/>
    </source>
</evidence>
<dbReference type="OrthoDB" id="5298269at2"/>
<evidence type="ECO:0000313" key="3">
    <source>
        <dbReference type="Proteomes" id="UP000288587"/>
    </source>
</evidence>
<dbReference type="AlphaFoldDB" id="A0A3S2UF59"/>
<feature type="region of interest" description="Disordered" evidence="1">
    <location>
        <begin position="73"/>
        <end position="110"/>
    </location>
</feature>
<dbReference type="Proteomes" id="UP000288587">
    <property type="component" value="Unassembled WGS sequence"/>
</dbReference>
<evidence type="ECO:0008006" key="4">
    <source>
        <dbReference type="Google" id="ProtNLM"/>
    </source>
</evidence>
<sequence length="600" mass="66384">MADDPKQSDSFLRKVARFVANPTTDWKEINSRQDNPESELAKAELRAMIERKRRNDFVRKRELDMLRRLRREGLTPEQLAAAGEQNSSVISDAERVASEISRDDASAVKDKIDQIEQQMVKEGFRSSMTQRPPFDKEVPSPRPAAAAFAPTMPAAPPTLPPEQLPTAVAKMGAGLSPPSDAAPSDVHSLPPLEMSLSFEVASELGVPSELAPAPPDFELVRGHESAQPEEEELPHDPELDEAVMAFANGDNETCERSLVALTEADGARHMHSPTWLARFDFYRATGNQQAFESLAVEYVHHFGLSAPQWVSLPRLVVEGRKAAETRPSGSSAPKAQGVNWASPERLDLDGLLLLRKRCETAPLPWVLDWGPLKAIEPEARGPLTDLLREWSKLNTEMRWLAGNHFIEVVREACPVGERDTDTGWWMLCLEVLRAANRPDQFDEAAIDYCVTYEVSPPSWEAPRCRVRMTSGGLTTLSPSSTQVSRHSDSMPAFLESTTMEGAGDDGPQVAHLELMGQLVGDLTEQLKKLSAQIGTATQVQIACPRLIRLDFIAAGDVLNWVLQQRSDNRTVVFTEAHRLVAMFFGAMGINEHARIKVKTV</sequence>
<protein>
    <recommendedName>
        <fullName evidence="4">STAS domain-containing protein</fullName>
    </recommendedName>
</protein>